<dbReference type="Proteomes" id="UP000051660">
    <property type="component" value="Unassembled WGS sequence"/>
</dbReference>
<protein>
    <recommendedName>
        <fullName evidence="1">RNA-directed DNA polymerase</fullName>
        <ecNumber evidence="1">2.7.7.49</ecNumber>
    </recommendedName>
</protein>
<keyword evidence="7" id="KW-0051">Antiviral defense</keyword>
<dbReference type="Pfam" id="PF00078">
    <property type="entry name" value="RVT_1"/>
    <property type="match status" value="1"/>
</dbReference>
<evidence type="ECO:0000256" key="6">
    <source>
        <dbReference type="ARBA" id="ARBA00022918"/>
    </source>
</evidence>
<accession>A0A0R3MK41</accession>
<dbReference type="AlphaFoldDB" id="A0A0R3MK41"/>
<dbReference type="GO" id="GO:0051607">
    <property type="term" value="P:defense response to virus"/>
    <property type="evidence" value="ECO:0007669"/>
    <property type="project" value="UniProtKB-KW"/>
</dbReference>
<reference evidence="12 13" key="1">
    <citation type="submission" date="2014-03" db="EMBL/GenBank/DDBJ databases">
        <title>Bradyrhizobium valentinum sp. nov., isolated from effective nodules of Lupinus mariae-josephae, a lupine endemic of basic-lime soils in Eastern Spain.</title>
        <authorList>
            <person name="Duran D."/>
            <person name="Rey L."/>
            <person name="Navarro A."/>
            <person name="Busquets A."/>
            <person name="Imperial J."/>
            <person name="Ruiz-Argueso T."/>
        </authorList>
    </citation>
    <scope>NUCLEOTIDE SEQUENCE [LARGE SCALE GENOMIC DNA]</scope>
    <source>
        <strain evidence="12 13">CCBAU 23086</strain>
    </source>
</reference>
<feature type="region of interest" description="Disordered" evidence="10">
    <location>
        <begin position="1"/>
        <end position="41"/>
    </location>
</feature>
<feature type="domain" description="Reverse transcriptase" evidence="11">
    <location>
        <begin position="93"/>
        <end position="319"/>
    </location>
</feature>
<dbReference type="PANTHER" id="PTHR34047">
    <property type="entry name" value="NUCLEAR INTRON MATURASE 1, MITOCHONDRIAL-RELATED"/>
    <property type="match status" value="1"/>
</dbReference>
<dbReference type="InterPro" id="IPR000477">
    <property type="entry name" value="RT_dom"/>
</dbReference>
<dbReference type="GO" id="GO:0003723">
    <property type="term" value="F:RNA binding"/>
    <property type="evidence" value="ECO:0007669"/>
    <property type="project" value="InterPro"/>
</dbReference>
<evidence type="ECO:0000256" key="1">
    <source>
        <dbReference type="ARBA" id="ARBA00012493"/>
    </source>
</evidence>
<comment type="catalytic activity">
    <reaction evidence="9">
        <text>DNA(n) + a 2'-deoxyribonucleoside 5'-triphosphate = DNA(n+1) + diphosphate</text>
        <dbReference type="Rhea" id="RHEA:22508"/>
        <dbReference type="Rhea" id="RHEA-COMP:17339"/>
        <dbReference type="Rhea" id="RHEA-COMP:17340"/>
        <dbReference type="ChEBI" id="CHEBI:33019"/>
        <dbReference type="ChEBI" id="CHEBI:61560"/>
        <dbReference type="ChEBI" id="CHEBI:173112"/>
        <dbReference type="EC" id="2.7.7.49"/>
    </reaction>
</comment>
<dbReference type="RefSeq" id="WP_057860665.1">
    <property type="nucleotide sequence ID" value="NZ_LLYB01000089.1"/>
</dbReference>
<evidence type="ECO:0000313" key="13">
    <source>
        <dbReference type="Proteomes" id="UP000051660"/>
    </source>
</evidence>
<keyword evidence="6 12" id="KW-0695">RNA-directed DNA polymerase</keyword>
<proteinExistence type="inferred from homology"/>
<gene>
    <name evidence="12" type="ORF">CQ14_29740</name>
</gene>
<dbReference type="NCBIfam" id="TIGR04416">
    <property type="entry name" value="group_II_RT_mat"/>
    <property type="match status" value="1"/>
</dbReference>
<evidence type="ECO:0000256" key="10">
    <source>
        <dbReference type="SAM" id="MobiDB-lite"/>
    </source>
</evidence>
<dbReference type="EMBL" id="LLYB01000089">
    <property type="protein sequence ID" value="KRR20300.1"/>
    <property type="molecule type" value="Genomic_DNA"/>
</dbReference>
<dbReference type="PANTHER" id="PTHR34047:SF8">
    <property type="entry name" value="PROTEIN YKFC"/>
    <property type="match status" value="1"/>
</dbReference>
<evidence type="ECO:0000256" key="5">
    <source>
        <dbReference type="ARBA" id="ARBA00022842"/>
    </source>
</evidence>
<keyword evidence="3" id="KW-0548">Nucleotidyltransferase</keyword>
<dbReference type="InterPro" id="IPR051083">
    <property type="entry name" value="GrpII_Intron_Splice-Mob/Def"/>
</dbReference>
<keyword evidence="5" id="KW-0460">Magnesium</keyword>
<evidence type="ECO:0000256" key="2">
    <source>
        <dbReference type="ARBA" id="ARBA00022679"/>
    </source>
</evidence>
<name>A0A0R3MK41_9BRAD</name>
<dbReference type="GO" id="GO:0046872">
    <property type="term" value="F:metal ion binding"/>
    <property type="evidence" value="ECO:0007669"/>
    <property type="project" value="UniProtKB-KW"/>
</dbReference>
<evidence type="ECO:0000256" key="3">
    <source>
        <dbReference type="ARBA" id="ARBA00022695"/>
    </source>
</evidence>
<dbReference type="PROSITE" id="PS50878">
    <property type="entry name" value="RT_POL"/>
    <property type="match status" value="1"/>
</dbReference>
<comment type="caution">
    <text evidence="12">The sequence shown here is derived from an EMBL/GenBank/DDBJ whole genome shotgun (WGS) entry which is preliminary data.</text>
</comment>
<comment type="similarity">
    <text evidence="8">Belongs to the bacterial reverse transcriptase family.</text>
</comment>
<dbReference type="CDD" id="cd01651">
    <property type="entry name" value="RT_G2_intron"/>
    <property type="match status" value="1"/>
</dbReference>
<dbReference type="InterPro" id="IPR013597">
    <property type="entry name" value="Mat_intron_G2"/>
</dbReference>
<sequence length="460" mass="52606">MNRKRQNNQQVLALEPNARGEAPAHGDEETEPFMAKSATEDSAFTEQLMEEVCDRENLERAWKRVKRNKGSPGVDGMTIDDVKAFLRQHWPNIRSQLLDGNYRPQPVKRVEIPKPEGGVRKLGVPCVVDRLIQQAVLQVLQERWDPTFSEHSFGFRPGRSAHQAVAQAQRYVADGYNVVVDLDLERFFDRVNHDILMSRVAARIPDKRVLKLIRAFLNAGVLEDGLVRPVDEGTPQGGPLSPFLSNIVLDDLDKELARRGHRFCRYADDCNIYVRSHHAGDRVRASISRFLTDKLRLKVNEAKSAVARPEERKFLGFSIANDGSERRIAPKALDKFKDRIREITCRTRGISLQQMIADLTPYIIGWRGYFGFCQTPRVLTNLEAWIRRRLRLYLWRQWRNGHNRFTELRRLGIAKFAASVAAGSPTGLWRMSGHPAVQHALRNHVFDSLGLPRIFMPVPA</sequence>
<dbReference type="EC" id="2.7.7.49" evidence="1"/>
<evidence type="ECO:0000313" key="12">
    <source>
        <dbReference type="EMBL" id="KRR20300.1"/>
    </source>
</evidence>
<dbReference type="InterPro" id="IPR000123">
    <property type="entry name" value="Reverse_transcriptase_msDNA"/>
</dbReference>
<organism evidence="12 13">
    <name type="scientific">Bradyrhizobium lablabi</name>
    <dbReference type="NCBI Taxonomy" id="722472"/>
    <lineage>
        <taxon>Bacteria</taxon>
        <taxon>Pseudomonadati</taxon>
        <taxon>Pseudomonadota</taxon>
        <taxon>Alphaproteobacteria</taxon>
        <taxon>Hyphomicrobiales</taxon>
        <taxon>Nitrobacteraceae</taxon>
        <taxon>Bradyrhizobium</taxon>
    </lineage>
</organism>
<evidence type="ECO:0000256" key="8">
    <source>
        <dbReference type="ARBA" id="ARBA00034120"/>
    </source>
</evidence>
<dbReference type="GO" id="GO:0003964">
    <property type="term" value="F:RNA-directed DNA polymerase activity"/>
    <property type="evidence" value="ECO:0007669"/>
    <property type="project" value="UniProtKB-KW"/>
</dbReference>
<dbReference type="Pfam" id="PF08388">
    <property type="entry name" value="GIIM"/>
    <property type="match status" value="1"/>
</dbReference>
<dbReference type="PRINTS" id="PR00866">
    <property type="entry name" value="RNADNAPOLMS"/>
</dbReference>
<keyword evidence="4" id="KW-0479">Metal-binding</keyword>
<evidence type="ECO:0000256" key="4">
    <source>
        <dbReference type="ARBA" id="ARBA00022723"/>
    </source>
</evidence>
<dbReference type="InterPro" id="IPR043502">
    <property type="entry name" value="DNA/RNA_pol_sf"/>
</dbReference>
<dbReference type="InterPro" id="IPR030931">
    <property type="entry name" value="Group_II_RT_mat"/>
</dbReference>
<evidence type="ECO:0000259" key="11">
    <source>
        <dbReference type="PROSITE" id="PS50878"/>
    </source>
</evidence>
<evidence type="ECO:0000256" key="9">
    <source>
        <dbReference type="ARBA" id="ARBA00048173"/>
    </source>
</evidence>
<evidence type="ECO:0000256" key="7">
    <source>
        <dbReference type="ARBA" id="ARBA00023118"/>
    </source>
</evidence>
<keyword evidence="2" id="KW-0808">Transferase</keyword>
<dbReference type="SUPFAM" id="SSF56672">
    <property type="entry name" value="DNA/RNA polymerases"/>
    <property type="match status" value="1"/>
</dbReference>